<comment type="caution">
    <text evidence="8">The sequence shown here is derived from an EMBL/GenBank/DDBJ whole genome shotgun (WGS) entry which is preliminary data.</text>
</comment>
<dbReference type="EC" id="5.2.1.8" evidence="3"/>
<evidence type="ECO:0000256" key="2">
    <source>
        <dbReference type="ARBA" id="ARBA00007365"/>
    </source>
</evidence>
<gene>
    <name evidence="8" type="ORF">ACFSYC_13460</name>
</gene>
<evidence type="ECO:0000259" key="7">
    <source>
        <dbReference type="PROSITE" id="PS50072"/>
    </source>
</evidence>
<keyword evidence="4" id="KW-0697">Rotamase</keyword>
<dbReference type="InterPro" id="IPR002130">
    <property type="entry name" value="Cyclophilin-type_PPIase_dom"/>
</dbReference>
<dbReference type="RefSeq" id="WP_377128510.1">
    <property type="nucleotide sequence ID" value="NZ_JBHUON010000016.1"/>
</dbReference>
<dbReference type="InterPro" id="IPR024936">
    <property type="entry name" value="Cyclophilin-type_PPIase"/>
</dbReference>
<sequence>MRRTLLLLTMLCWLCIGAAAQQTNTYVNIETEQGSCIVKLYNETPVHRDNFIKLVKSGYFDKTTFNRILKNFVIQGGDPDSLYEKGRKLNAQQKWLAPEFNPALYHRRGVVAMGRDDNPEQSSFTTQVYIVDGKKWTDVQLDDLEKKYGQHFTQAQREAYKTIGGTPHLDWHYTVFGEIVKGIDLIDKLTALKVDKAGNPAAPVWIKVKVLTAKQVNAALK</sequence>
<comment type="similarity">
    <text evidence="2">Belongs to the cyclophilin-type PPIase family.</text>
</comment>
<evidence type="ECO:0000313" key="9">
    <source>
        <dbReference type="Proteomes" id="UP001597601"/>
    </source>
</evidence>
<proteinExistence type="inferred from homology"/>
<organism evidence="8 9">
    <name type="scientific">Mucilaginibacter antarcticus</name>
    <dbReference type="NCBI Taxonomy" id="1855725"/>
    <lineage>
        <taxon>Bacteria</taxon>
        <taxon>Pseudomonadati</taxon>
        <taxon>Bacteroidota</taxon>
        <taxon>Sphingobacteriia</taxon>
        <taxon>Sphingobacteriales</taxon>
        <taxon>Sphingobacteriaceae</taxon>
        <taxon>Mucilaginibacter</taxon>
    </lineage>
</organism>
<dbReference type="PIRSF" id="PIRSF001467">
    <property type="entry name" value="Peptidylpro_ismrse"/>
    <property type="match status" value="1"/>
</dbReference>
<dbReference type="PANTHER" id="PTHR45625:SF4">
    <property type="entry name" value="PEPTIDYLPROLYL ISOMERASE DOMAIN AND WD REPEAT-CONTAINING PROTEIN 1"/>
    <property type="match status" value="1"/>
</dbReference>
<feature type="domain" description="PPIase cyclophilin-type" evidence="7">
    <location>
        <begin position="30"/>
        <end position="206"/>
    </location>
</feature>
<comment type="function">
    <text evidence="1">PPIases accelerate the folding of proteins. It catalyzes the cis-trans isomerization of proline imidic peptide bonds in oligopeptides.</text>
</comment>
<evidence type="ECO:0000256" key="6">
    <source>
        <dbReference type="SAM" id="SignalP"/>
    </source>
</evidence>
<keyword evidence="5 8" id="KW-0413">Isomerase</keyword>
<evidence type="ECO:0000256" key="3">
    <source>
        <dbReference type="ARBA" id="ARBA00013194"/>
    </source>
</evidence>
<dbReference type="Gene3D" id="2.40.100.10">
    <property type="entry name" value="Cyclophilin-like"/>
    <property type="match status" value="1"/>
</dbReference>
<dbReference type="InterPro" id="IPR044666">
    <property type="entry name" value="Cyclophilin_A-like"/>
</dbReference>
<dbReference type="PANTHER" id="PTHR45625">
    <property type="entry name" value="PEPTIDYL-PROLYL CIS-TRANS ISOMERASE-RELATED"/>
    <property type="match status" value="1"/>
</dbReference>
<evidence type="ECO:0000256" key="5">
    <source>
        <dbReference type="ARBA" id="ARBA00023235"/>
    </source>
</evidence>
<dbReference type="InterPro" id="IPR029000">
    <property type="entry name" value="Cyclophilin-like_dom_sf"/>
</dbReference>
<evidence type="ECO:0000256" key="1">
    <source>
        <dbReference type="ARBA" id="ARBA00002388"/>
    </source>
</evidence>
<evidence type="ECO:0000313" key="8">
    <source>
        <dbReference type="EMBL" id="MFD2865701.1"/>
    </source>
</evidence>
<evidence type="ECO:0000256" key="4">
    <source>
        <dbReference type="ARBA" id="ARBA00023110"/>
    </source>
</evidence>
<reference evidence="9" key="1">
    <citation type="journal article" date="2019" name="Int. J. Syst. Evol. Microbiol.">
        <title>The Global Catalogue of Microorganisms (GCM) 10K type strain sequencing project: providing services to taxonomists for standard genome sequencing and annotation.</title>
        <authorList>
            <consortium name="The Broad Institute Genomics Platform"/>
            <consortium name="The Broad Institute Genome Sequencing Center for Infectious Disease"/>
            <person name="Wu L."/>
            <person name="Ma J."/>
        </authorList>
    </citation>
    <scope>NUCLEOTIDE SEQUENCE [LARGE SCALE GENOMIC DNA]</scope>
    <source>
        <strain evidence="9">KCTC 52232</strain>
    </source>
</reference>
<dbReference type="SUPFAM" id="SSF50891">
    <property type="entry name" value="Cyclophilin-like"/>
    <property type="match status" value="1"/>
</dbReference>
<name>A0ABW5XRZ0_9SPHI</name>
<dbReference type="Pfam" id="PF00160">
    <property type="entry name" value="Pro_isomerase"/>
    <property type="match status" value="1"/>
</dbReference>
<keyword evidence="9" id="KW-1185">Reference proteome</keyword>
<dbReference type="CDD" id="cd00317">
    <property type="entry name" value="cyclophilin"/>
    <property type="match status" value="1"/>
</dbReference>
<feature type="signal peptide" evidence="6">
    <location>
        <begin position="1"/>
        <end position="20"/>
    </location>
</feature>
<accession>A0ABW5XRZ0</accession>
<dbReference type="Proteomes" id="UP001597601">
    <property type="component" value="Unassembled WGS sequence"/>
</dbReference>
<feature type="chain" id="PRO_5045537340" description="peptidylprolyl isomerase" evidence="6">
    <location>
        <begin position="21"/>
        <end position="221"/>
    </location>
</feature>
<keyword evidence="6" id="KW-0732">Signal</keyword>
<dbReference type="PROSITE" id="PS50072">
    <property type="entry name" value="CSA_PPIASE_2"/>
    <property type="match status" value="1"/>
</dbReference>
<dbReference type="GO" id="GO:0003755">
    <property type="term" value="F:peptidyl-prolyl cis-trans isomerase activity"/>
    <property type="evidence" value="ECO:0007669"/>
    <property type="project" value="UniProtKB-EC"/>
</dbReference>
<dbReference type="EMBL" id="JBHUON010000016">
    <property type="protein sequence ID" value="MFD2865701.1"/>
    <property type="molecule type" value="Genomic_DNA"/>
</dbReference>
<protein>
    <recommendedName>
        <fullName evidence="3">peptidylprolyl isomerase</fullName>
        <ecNumber evidence="3">5.2.1.8</ecNumber>
    </recommendedName>
</protein>